<comment type="similarity">
    <text evidence="3">Belongs to the complex I NDUFB3 subunit family.</text>
</comment>
<evidence type="ECO:0000256" key="1">
    <source>
        <dbReference type="ARBA" id="ARBA00003195"/>
    </source>
</evidence>
<dbReference type="EMBL" id="CM007900">
    <property type="protein sequence ID" value="OTG08624.1"/>
    <property type="molecule type" value="Genomic_DNA"/>
</dbReference>
<name>A0A251TCK0_HELAN</name>
<organism evidence="13 14">
    <name type="scientific">Helianthus annuus</name>
    <name type="common">Common sunflower</name>
    <dbReference type="NCBI Taxonomy" id="4232"/>
    <lineage>
        <taxon>Eukaryota</taxon>
        <taxon>Viridiplantae</taxon>
        <taxon>Streptophyta</taxon>
        <taxon>Embryophyta</taxon>
        <taxon>Tracheophyta</taxon>
        <taxon>Spermatophyta</taxon>
        <taxon>Magnoliopsida</taxon>
        <taxon>eudicotyledons</taxon>
        <taxon>Gunneridae</taxon>
        <taxon>Pentapetalae</taxon>
        <taxon>asterids</taxon>
        <taxon>campanulids</taxon>
        <taxon>Asterales</taxon>
        <taxon>Asteraceae</taxon>
        <taxon>Asteroideae</taxon>
        <taxon>Heliantheae alliance</taxon>
        <taxon>Heliantheae</taxon>
        <taxon>Helianthus</taxon>
    </lineage>
</organism>
<dbReference type="EMBL" id="MNCJ02000326">
    <property type="protein sequence ID" value="KAF5783246.1"/>
    <property type="molecule type" value="Genomic_DNA"/>
</dbReference>
<gene>
    <name evidence="13" type="ORF">HannXRQ_Chr11g0343801</name>
    <name evidence="12" type="ORF">HanXRQr2_Chr11g0505721</name>
</gene>
<dbReference type="Proteomes" id="UP000215914">
    <property type="component" value="Chromosome 11"/>
</dbReference>
<evidence type="ECO:0000313" key="13">
    <source>
        <dbReference type="EMBL" id="OTG08624.1"/>
    </source>
</evidence>
<keyword evidence="5" id="KW-0679">Respiratory chain</keyword>
<evidence type="ECO:0000256" key="3">
    <source>
        <dbReference type="ARBA" id="ARBA00005667"/>
    </source>
</evidence>
<dbReference type="FunCoup" id="A0A251TCK0">
    <property type="interactions" value="466"/>
</dbReference>
<sequence length="66" mass="7456">MGKALGPTDEFFRRRDEWRKHPMLTNQFRHATPGLGIAVVAFGIYVAGEIAYNKVYAPSHTSPRSH</sequence>
<evidence type="ECO:0000256" key="9">
    <source>
        <dbReference type="ARBA" id="ARBA00022989"/>
    </source>
</evidence>
<dbReference type="InterPro" id="IPR012576">
    <property type="entry name" value="NDUFB3"/>
</dbReference>
<dbReference type="OMA" id="NQIRHAT"/>
<comment type="subcellular location">
    <subcellularLocation>
        <location evidence="2">Mitochondrion inner membrane</location>
        <topology evidence="2">Single-pass membrane protein</topology>
        <orientation evidence="2">Matrix side</orientation>
    </subcellularLocation>
</comment>
<dbReference type="PANTHER" id="PTHR15082:SF2">
    <property type="entry name" value="NADH DEHYDROGENASE [UBIQUINONE] 1 BETA SUBCOMPLEX SUBUNIT 3"/>
    <property type="match status" value="1"/>
</dbReference>
<evidence type="ECO:0000256" key="6">
    <source>
        <dbReference type="ARBA" id="ARBA00022692"/>
    </source>
</evidence>
<evidence type="ECO:0000256" key="7">
    <source>
        <dbReference type="ARBA" id="ARBA00022792"/>
    </source>
</evidence>
<evidence type="ECO:0000256" key="4">
    <source>
        <dbReference type="ARBA" id="ARBA00022448"/>
    </source>
</evidence>
<evidence type="ECO:0000313" key="12">
    <source>
        <dbReference type="EMBL" id="KAF5783246.1"/>
    </source>
</evidence>
<keyword evidence="9" id="KW-1133">Transmembrane helix</keyword>
<dbReference type="InParanoid" id="A0A251TCK0"/>
<keyword evidence="7" id="KW-0999">Mitochondrion inner membrane</keyword>
<proteinExistence type="inferred from homology"/>
<evidence type="ECO:0000256" key="8">
    <source>
        <dbReference type="ARBA" id="ARBA00022982"/>
    </source>
</evidence>
<protein>
    <submittedName>
        <fullName evidence="12">NADH dehydrogenase [ubiquinone] 1 beta subcomplex subunit 3</fullName>
    </submittedName>
    <submittedName>
        <fullName evidence="13">Putative NADH dehydrogenase (Ubiquinone)</fullName>
    </submittedName>
</protein>
<evidence type="ECO:0000313" key="14">
    <source>
        <dbReference type="Proteomes" id="UP000215914"/>
    </source>
</evidence>
<evidence type="ECO:0000256" key="10">
    <source>
        <dbReference type="ARBA" id="ARBA00023128"/>
    </source>
</evidence>
<evidence type="ECO:0000256" key="11">
    <source>
        <dbReference type="ARBA" id="ARBA00023136"/>
    </source>
</evidence>
<keyword evidence="10" id="KW-0496">Mitochondrion</keyword>
<evidence type="ECO:0000256" key="2">
    <source>
        <dbReference type="ARBA" id="ARBA00004298"/>
    </source>
</evidence>
<comment type="function">
    <text evidence="1">Accessory subunit of the mitochondrial membrane respiratory chain NADH dehydrogenase (Complex I), that is believed not to be involved in catalysis. Complex I functions in the transfer of electrons from NADH to the respiratory chain. The immediate electron acceptor for the enzyme is believed to be ubiquinone.</text>
</comment>
<reference evidence="12 14" key="1">
    <citation type="journal article" date="2017" name="Nature">
        <title>The sunflower genome provides insights into oil metabolism, flowering and Asterid evolution.</title>
        <authorList>
            <person name="Badouin H."/>
            <person name="Gouzy J."/>
            <person name="Grassa C.J."/>
            <person name="Murat F."/>
            <person name="Staton S.E."/>
            <person name="Cottret L."/>
            <person name="Lelandais-Briere C."/>
            <person name="Owens G.L."/>
            <person name="Carrere S."/>
            <person name="Mayjonade B."/>
            <person name="Legrand L."/>
            <person name="Gill N."/>
            <person name="Kane N.C."/>
            <person name="Bowers J.E."/>
            <person name="Hubner S."/>
            <person name="Bellec A."/>
            <person name="Berard A."/>
            <person name="Berges H."/>
            <person name="Blanchet N."/>
            <person name="Boniface M.C."/>
            <person name="Brunel D."/>
            <person name="Catrice O."/>
            <person name="Chaidir N."/>
            <person name="Claudel C."/>
            <person name="Donnadieu C."/>
            <person name="Faraut T."/>
            <person name="Fievet G."/>
            <person name="Helmstetter N."/>
            <person name="King M."/>
            <person name="Knapp S.J."/>
            <person name="Lai Z."/>
            <person name="Le Paslier M.C."/>
            <person name="Lippi Y."/>
            <person name="Lorenzon L."/>
            <person name="Mandel J.R."/>
            <person name="Marage G."/>
            <person name="Marchand G."/>
            <person name="Marquand E."/>
            <person name="Bret-Mestries E."/>
            <person name="Morien E."/>
            <person name="Nambeesan S."/>
            <person name="Nguyen T."/>
            <person name="Pegot-Espagnet P."/>
            <person name="Pouilly N."/>
            <person name="Raftis F."/>
            <person name="Sallet E."/>
            <person name="Schiex T."/>
            <person name="Thomas J."/>
            <person name="Vandecasteele C."/>
            <person name="Vares D."/>
            <person name="Vear F."/>
            <person name="Vautrin S."/>
            <person name="Crespi M."/>
            <person name="Mangin B."/>
            <person name="Burke J.M."/>
            <person name="Salse J."/>
            <person name="Munos S."/>
            <person name="Vincourt P."/>
            <person name="Rieseberg L.H."/>
            <person name="Langlade N.B."/>
        </authorList>
    </citation>
    <scope>NUCLEOTIDE SEQUENCE [LARGE SCALE GENOMIC DNA]</scope>
    <source>
        <strain evidence="14">cv. SF193</strain>
        <tissue evidence="12">Leaves</tissue>
    </source>
</reference>
<keyword evidence="6" id="KW-0812">Transmembrane</keyword>
<reference evidence="12" key="3">
    <citation type="submission" date="2020-06" db="EMBL/GenBank/DDBJ databases">
        <title>Helianthus annuus Genome sequencing and assembly Release 2.</title>
        <authorList>
            <person name="Gouzy J."/>
            <person name="Langlade N."/>
            <person name="Munos S."/>
        </authorList>
    </citation>
    <scope>NUCLEOTIDE SEQUENCE</scope>
    <source>
        <tissue evidence="12">Leaves</tissue>
    </source>
</reference>
<accession>A0A251TCK0</accession>
<keyword evidence="11" id="KW-0472">Membrane</keyword>
<keyword evidence="14" id="KW-1185">Reference proteome</keyword>
<dbReference type="STRING" id="4232.A0A251TCK0"/>
<dbReference type="GO" id="GO:0005743">
    <property type="term" value="C:mitochondrial inner membrane"/>
    <property type="evidence" value="ECO:0007669"/>
    <property type="project" value="UniProtKB-SubCell"/>
</dbReference>
<dbReference type="Gramene" id="mRNA:HanXRQr2_Chr11g0505721">
    <property type="protein sequence ID" value="CDS:HanXRQr2_Chr11g0505721.1"/>
    <property type="gene ID" value="HanXRQr2_Chr11g0505721"/>
</dbReference>
<dbReference type="AlphaFoldDB" id="A0A251TCK0"/>
<reference evidence="13" key="2">
    <citation type="submission" date="2017-02" db="EMBL/GenBank/DDBJ databases">
        <title>Sunflower complete genome.</title>
        <authorList>
            <person name="Langlade N."/>
            <person name="Munos S."/>
        </authorList>
    </citation>
    <scope>NUCLEOTIDE SEQUENCE [LARGE SCALE GENOMIC DNA]</scope>
    <source>
        <tissue evidence="13">Leaves</tissue>
    </source>
</reference>
<dbReference type="Pfam" id="PF08122">
    <property type="entry name" value="NDUF_B12"/>
    <property type="match status" value="1"/>
</dbReference>
<keyword evidence="8" id="KW-0249">Electron transport</keyword>
<dbReference type="GO" id="GO:0022900">
    <property type="term" value="P:electron transport chain"/>
    <property type="evidence" value="ECO:0007669"/>
    <property type="project" value="InterPro"/>
</dbReference>
<keyword evidence="4" id="KW-0813">Transport</keyword>
<dbReference type="GO" id="GO:0045271">
    <property type="term" value="C:respiratory chain complex I"/>
    <property type="evidence" value="ECO:0000318"/>
    <property type="project" value="GO_Central"/>
</dbReference>
<dbReference type="PANTHER" id="PTHR15082">
    <property type="entry name" value="NADH-UBIQUINONE OXIDOREDUCTASE B12 SUBUNIT"/>
    <property type="match status" value="1"/>
</dbReference>
<keyword evidence="13" id="KW-0830">Ubiquinone</keyword>
<evidence type="ECO:0000256" key="5">
    <source>
        <dbReference type="ARBA" id="ARBA00022660"/>
    </source>
</evidence>